<evidence type="ECO:0000313" key="1">
    <source>
        <dbReference type="EMBL" id="QOY90267.1"/>
    </source>
</evidence>
<dbReference type="KEGG" id="pfer:IRI77_10020"/>
<dbReference type="RefSeq" id="WP_194451932.1">
    <property type="nucleotide sequence ID" value="NZ_CP063849.1"/>
</dbReference>
<protein>
    <submittedName>
        <fullName evidence="1">Uncharacterized protein</fullName>
    </submittedName>
</protein>
<dbReference type="AlphaFoldDB" id="A0A7S7NUY1"/>
<reference evidence="1 2" key="1">
    <citation type="submission" date="2020-10" db="EMBL/GenBank/DDBJ databases">
        <title>Complete genome sequence of Paludibaculum fermentans P105T, a facultatively anaerobic acidobacterium capable of dissimilatory Fe(III) reduction.</title>
        <authorList>
            <person name="Dedysh S.N."/>
            <person name="Beletsky A.V."/>
            <person name="Kulichevskaya I.S."/>
            <person name="Mardanov A.V."/>
            <person name="Ravin N.V."/>
        </authorList>
    </citation>
    <scope>NUCLEOTIDE SEQUENCE [LARGE SCALE GENOMIC DNA]</scope>
    <source>
        <strain evidence="1 2">P105</strain>
    </source>
</reference>
<gene>
    <name evidence="1" type="ORF">IRI77_10020</name>
</gene>
<keyword evidence="2" id="KW-1185">Reference proteome</keyword>
<dbReference type="EMBL" id="CP063849">
    <property type="protein sequence ID" value="QOY90267.1"/>
    <property type="molecule type" value="Genomic_DNA"/>
</dbReference>
<proteinExistence type="predicted"/>
<sequence length="307" mass="33523">MVETEHDHPSCQCAVLGPPAGPIARSAFAVTFTPPRPGATFRWIQLLVSASPDGGGHPFCFLHLDIPARELWLYGDEGAFVGPVPMGSTSSLLQNSFCAVNPASTQAAYLGPALTFKTNIVFKHACPVPLRLYLRCEMDDAETTGWMHKAGLFTIRPWSGGEPLVEPNKGSGTRQLFSLTFQDPAEPLGILSGWSQFLIATSPEPNGEPFTFLHFDHAGGKLWMYSSEEGFFMGPATPGEPDAVLESNTCRVEVGEIKETRRDGRLAIDIPLAFKETMTGSRNLYLRTLDALGRDSGWLERGQWVIP</sequence>
<organism evidence="1 2">
    <name type="scientific">Paludibaculum fermentans</name>
    <dbReference type="NCBI Taxonomy" id="1473598"/>
    <lineage>
        <taxon>Bacteria</taxon>
        <taxon>Pseudomonadati</taxon>
        <taxon>Acidobacteriota</taxon>
        <taxon>Terriglobia</taxon>
        <taxon>Bryobacterales</taxon>
        <taxon>Bryobacteraceae</taxon>
        <taxon>Paludibaculum</taxon>
    </lineage>
</organism>
<accession>A0A7S7NUY1</accession>
<evidence type="ECO:0000313" key="2">
    <source>
        <dbReference type="Proteomes" id="UP000593892"/>
    </source>
</evidence>
<dbReference type="Proteomes" id="UP000593892">
    <property type="component" value="Chromosome"/>
</dbReference>
<name>A0A7S7NUY1_PALFE</name>